<evidence type="ECO:0000313" key="1">
    <source>
        <dbReference type="EMBL" id="TKK84699.1"/>
    </source>
</evidence>
<comment type="caution">
    <text evidence="1">The sequence shown here is derived from an EMBL/GenBank/DDBJ whole genome shotgun (WGS) entry which is preliminary data.</text>
</comment>
<dbReference type="EMBL" id="SZQA01000033">
    <property type="protein sequence ID" value="TKK84699.1"/>
    <property type="molecule type" value="Genomic_DNA"/>
</dbReference>
<gene>
    <name evidence="1" type="ORF">FDA94_29230</name>
</gene>
<reference evidence="1 2" key="1">
    <citation type="submission" date="2019-04" db="EMBL/GenBank/DDBJ databases">
        <title>Herbidospora sp. NEAU-GS14.nov., a novel actinomycete isolated from soil.</title>
        <authorList>
            <person name="Han L."/>
        </authorList>
    </citation>
    <scope>NUCLEOTIDE SEQUENCE [LARGE SCALE GENOMIC DNA]</scope>
    <source>
        <strain evidence="1 2">NEAU-GS14</strain>
    </source>
</reference>
<dbReference type="Proteomes" id="UP000308705">
    <property type="component" value="Unassembled WGS sequence"/>
</dbReference>
<protein>
    <submittedName>
        <fullName evidence="1">Uncharacterized protein</fullName>
    </submittedName>
</protein>
<accession>A0A4U3M8W9</accession>
<keyword evidence="2" id="KW-1185">Reference proteome</keyword>
<name>A0A4U3M8W9_9ACTN</name>
<proteinExistence type="predicted"/>
<dbReference type="OrthoDB" id="5179340at2"/>
<dbReference type="RefSeq" id="WP_137250283.1">
    <property type="nucleotide sequence ID" value="NZ_SZQA01000033.1"/>
</dbReference>
<dbReference type="AlphaFoldDB" id="A0A4U3M8W9"/>
<organism evidence="1 2">
    <name type="scientific">Herbidospora galbida</name>
    <dbReference type="NCBI Taxonomy" id="2575442"/>
    <lineage>
        <taxon>Bacteria</taxon>
        <taxon>Bacillati</taxon>
        <taxon>Actinomycetota</taxon>
        <taxon>Actinomycetes</taxon>
        <taxon>Streptosporangiales</taxon>
        <taxon>Streptosporangiaceae</taxon>
        <taxon>Herbidospora</taxon>
    </lineage>
</organism>
<sequence>MPWILNEDEAFQAHLSGLTVSHANGVIPVPVRFMYPEVEAPSMDYPMIVIEHVGAELATDRMHRGTVRVDAGPEGGVLPEEGARWGWYAPFPDPYDLDYSVRVLTRLRSHQIELAGALAKFDRLPQTSGFLEITSRDMVASLDVIGGPQFGRSVDDDGKRLFEILYTVRIASEFYPWDIEQLSFPDHVGGTIYNREKTRLLSDFEIDYT</sequence>
<evidence type="ECO:0000313" key="2">
    <source>
        <dbReference type="Proteomes" id="UP000308705"/>
    </source>
</evidence>